<protein>
    <submittedName>
        <fullName evidence="2">Uncharacterized protein</fullName>
    </submittedName>
</protein>
<feature type="non-terminal residue" evidence="2">
    <location>
        <position position="1"/>
    </location>
</feature>
<keyword evidence="1" id="KW-0812">Transmembrane</keyword>
<gene>
    <name evidence="2" type="primary">Nfu_g_1_017063</name>
</gene>
<reference evidence="2" key="1">
    <citation type="submission" date="2016-05" db="EMBL/GenBank/DDBJ databases">
        <authorList>
            <person name="Lavstsen T."/>
            <person name="Jespersen J.S."/>
        </authorList>
    </citation>
    <scope>NUCLEOTIDE SEQUENCE</scope>
    <source>
        <tissue evidence="2">Brain</tissue>
    </source>
</reference>
<dbReference type="EMBL" id="HADW01003659">
    <property type="protein sequence ID" value="SBP05059.1"/>
    <property type="molecule type" value="Transcribed_RNA"/>
</dbReference>
<keyword evidence="1" id="KW-0472">Membrane</keyword>
<proteinExistence type="predicted"/>
<reference evidence="2" key="2">
    <citation type="submission" date="2016-06" db="EMBL/GenBank/DDBJ databases">
        <title>The genome of a short-lived fish provides insights into sex chromosome evolution and the genetic control of aging.</title>
        <authorList>
            <person name="Reichwald K."/>
            <person name="Felder M."/>
            <person name="Petzold A."/>
            <person name="Koch P."/>
            <person name="Groth M."/>
            <person name="Platzer M."/>
        </authorList>
    </citation>
    <scope>NUCLEOTIDE SEQUENCE</scope>
    <source>
        <tissue evidence="2">Brain</tissue>
    </source>
</reference>
<evidence type="ECO:0000256" key="1">
    <source>
        <dbReference type="SAM" id="Phobius"/>
    </source>
</evidence>
<feature type="transmembrane region" description="Helical" evidence="1">
    <location>
        <begin position="6"/>
        <end position="28"/>
    </location>
</feature>
<organism evidence="2">
    <name type="scientific">Iconisemion striatum</name>
    <dbReference type="NCBI Taxonomy" id="60296"/>
    <lineage>
        <taxon>Eukaryota</taxon>
        <taxon>Metazoa</taxon>
        <taxon>Chordata</taxon>
        <taxon>Craniata</taxon>
        <taxon>Vertebrata</taxon>
        <taxon>Euteleostomi</taxon>
        <taxon>Actinopterygii</taxon>
        <taxon>Neopterygii</taxon>
        <taxon>Teleostei</taxon>
        <taxon>Neoteleostei</taxon>
        <taxon>Acanthomorphata</taxon>
        <taxon>Ovalentaria</taxon>
        <taxon>Atherinomorphae</taxon>
        <taxon>Cyprinodontiformes</taxon>
        <taxon>Nothobranchiidae</taxon>
        <taxon>Iconisemion</taxon>
    </lineage>
</organism>
<keyword evidence="1" id="KW-1133">Transmembrane helix</keyword>
<evidence type="ECO:0000313" key="2">
    <source>
        <dbReference type="EMBL" id="SBP05059.1"/>
    </source>
</evidence>
<dbReference type="AlphaFoldDB" id="A0A1A7WHQ4"/>
<accession>A0A1A7WHQ4</accession>
<feature type="non-terminal residue" evidence="2">
    <location>
        <position position="70"/>
    </location>
</feature>
<name>A0A1A7WHQ4_9TELE</name>
<sequence length="70" mass="7913">VSVYVSALLSIIYSLINLQICFCGTFFSPYSGFSSVSRQLPPMILLLFIKQNIWSELGCKFSTQRRADIT</sequence>